<organism evidence="2">
    <name type="scientific">Fibrocapsa japonica</name>
    <dbReference type="NCBI Taxonomy" id="94617"/>
    <lineage>
        <taxon>Eukaryota</taxon>
        <taxon>Sar</taxon>
        <taxon>Stramenopiles</taxon>
        <taxon>Ochrophyta</taxon>
        <taxon>Raphidophyceae</taxon>
        <taxon>Chattonellales</taxon>
        <taxon>Chattonellaceae</taxon>
        <taxon>Fibrocapsa</taxon>
    </lineage>
</organism>
<feature type="compositionally biased region" description="Low complexity" evidence="1">
    <location>
        <begin position="126"/>
        <end position="146"/>
    </location>
</feature>
<name>A0A7S2XUB6_9STRA</name>
<sequence>MLTKLGPHQFCFMRPNSSPVRYNVGSLVDYMLSTGNFVEPESRIPFSDEDLKRLDLQVAQAGLARPSVFHAKYHAARRFEEQLFKQDALTGLERLLGQVVADMLHCVEECGSGIAPSGRTSRGPLAVRGVRGSSRGAAGSRVPGGPTRSVPGWRQRLLSLTAQDQNQRHHHMLAFLPPQEEPSPPAAAGLELGQGDRDKGGMDPDEAQVLLATQHFPAFSDLWHQIKNEDVEFSQHCLQHYRTYLSGPPNKPTKDCGDLLNIIFAFFDEIEKGKVRPQDFGFI</sequence>
<dbReference type="AlphaFoldDB" id="A0A7S2XUB6"/>
<evidence type="ECO:0000256" key="1">
    <source>
        <dbReference type="SAM" id="MobiDB-lite"/>
    </source>
</evidence>
<evidence type="ECO:0000313" key="2">
    <source>
        <dbReference type="EMBL" id="CAD9858841.1"/>
    </source>
</evidence>
<reference evidence="2" key="1">
    <citation type="submission" date="2021-01" db="EMBL/GenBank/DDBJ databases">
        <authorList>
            <person name="Corre E."/>
            <person name="Pelletier E."/>
            <person name="Niang G."/>
            <person name="Scheremetjew M."/>
            <person name="Finn R."/>
            <person name="Kale V."/>
            <person name="Holt S."/>
            <person name="Cochrane G."/>
            <person name="Meng A."/>
            <person name="Brown T."/>
            <person name="Cohen L."/>
        </authorList>
    </citation>
    <scope>NUCLEOTIDE SEQUENCE</scope>
    <source>
        <strain evidence="2">CCMP1661</strain>
    </source>
</reference>
<dbReference type="EMBL" id="HBHR01003038">
    <property type="protein sequence ID" value="CAD9858841.1"/>
    <property type="molecule type" value="Transcribed_RNA"/>
</dbReference>
<proteinExistence type="predicted"/>
<protein>
    <submittedName>
        <fullName evidence="2">Uncharacterized protein</fullName>
    </submittedName>
</protein>
<gene>
    <name evidence="2" type="ORF">FJAP1339_LOCUS1360</name>
</gene>
<feature type="region of interest" description="Disordered" evidence="1">
    <location>
        <begin position="117"/>
        <end position="152"/>
    </location>
</feature>
<accession>A0A7S2XUB6</accession>